<dbReference type="Proteomes" id="UP000789595">
    <property type="component" value="Unassembled WGS sequence"/>
</dbReference>
<feature type="transmembrane region" description="Helical" evidence="6">
    <location>
        <begin position="153"/>
        <end position="172"/>
    </location>
</feature>
<keyword evidence="4 6" id="KW-1133">Transmembrane helix</keyword>
<reference evidence="9" key="1">
    <citation type="submission" date="2021-01" db="EMBL/GenBank/DDBJ databases">
        <authorList>
            <person name="Corre E."/>
            <person name="Pelletier E."/>
            <person name="Niang G."/>
            <person name="Scheremetjew M."/>
            <person name="Finn R."/>
            <person name="Kale V."/>
            <person name="Holt S."/>
            <person name="Cochrane G."/>
            <person name="Meng A."/>
            <person name="Brown T."/>
            <person name="Cohen L."/>
        </authorList>
    </citation>
    <scope>NUCLEOTIDE SEQUENCE</scope>
    <source>
        <strain evidence="9">CCMP1756</strain>
    </source>
</reference>
<name>A0A7S4A739_9STRA</name>
<evidence type="ECO:0000256" key="3">
    <source>
        <dbReference type="ARBA" id="ARBA00022692"/>
    </source>
</evidence>
<keyword evidence="5 6" id="KW-0472">Membrane</keyword>
<evidence type="ECO:0000256" key="6">
    <source>
        <dbReference type="SAM" id="Phobius"/>
    </source>
</evidence>
<accession>A0A7S4A739</accession>
<evidence type="ECO:0000313" key="10">
    <source>
        <dbReference type="EMBL" id="CAH0370046.1"/>
    </source>
</evidence>
<reference evidence="10" key="2">
    <citation type="submission" date="2021-11" db="EMBL/GenBank/DDBJ databases">
        <authorList>
            <consortium name="Genoscope - CEA"/>
            <person name="William W."/>
        </authorList>
    </citation>
    <scope>NUCLEOTIDE SEQUENCE</scope>
</reference>
<organism evidence="9">
    <name type="scientific">Pelagomonas calceolata</name>
    <dbReference type="NCBI Taxonomy" id="35677"/>
    <lineage>
        <taxon>Eukaryota</taxon>
        <taxon>Sar</taxon>
        <taxon>Stramenopiles</taxon>
        <taxon>Ochrophyta</taxon>
        <taxon>Pelagophyceae</taxon>
        <taxon>Pelagomonadales</taxon>
        <taxon>Pelagomonadaceae</taxon>
        <taxon>Pelagomonas</taxon>
    </lineage>
</organism>
<keyword evidence="3 6" id="KW-0812">Transmembrane</keyword>
<sequence length="814" mass="89505">MDSTETTPRLQRRQSSIDLLARSQRRSARPPSRLRRWMRRLASLRRLRSKDAVEAHVNLRMDQDARWTVKEYLLGHVVGQFVMLFVIAVGLVWAGTLAWIAACTYLTPRRRAKTPDYNTSVIQALWFSWGVFFDPGTQTGIVADEYVAVKVVAVAFSVVGFLFNLVLLGLIVERVKIFLDRMVETYGKIVCTKHILVLGWTDRTLFLLGELAEMAQGNAAQKRTTIVVLGDLSPAEQRAEIRQAFPSWRAAFPAVDVVCRQGRAYEVEDLARVSAQAADTLVILGASRIPRDADAQTISTVLALRALPSAPKSKLIAEFRLSQSTHVFDRVGGDRKLVPILAATVVDAALVRCALVPPVGAVALDLLSFEGQNIEMIRADRAGCGGRTFEDVRRHFRTAVVLGLASKEKKSVVLAPPDDRLVVDDDLVVCIAEDQTALSDISERATPRVTPQDVLRRAAGLTGRRRLETIPVDVPRVDVALVGWNDRVVPLLRELDRHVASGSVVHVLSERRLDERERSLKEEGLTLKGESVFREDDIGLRNVTLDHVVGFATDVSQLRRLPLATLEAAIVMADIDQNAVQSTSGAELQLADSETITSTLLLRDMHERCRAKGKAESPLVIVPQFLDVLTTRVFKRHPGLLEEESDANAMVGEDSSDDDAAAPGSAFGVGRTLCVHRNFLETAALTSSALSIYGAMALRALLGLDEALGRRAVGPPRLRVVRCDACLERPSIRPRAFDDLNDAVRRKYGALMVGWCRRNRESHGPDYGDPEVNPPRGRALAWRGDDLLVVVTSSGIMKSIVEAAARGDVAVSDL</sequence>
<dbReference type="InterPro" id="IPR010420">
    <property type="entry name" value="CASTOR/POLLUX/SYM8_dom"/>
</dbReference>
<dbReference type="GO" id="GO:0006813">
    <property type="term" value="P:potassium ion transport"/>
    <property type="evidence" value="ECO:0007669"/>
    <property type="project" value="InterPro"/>
</dbReference>
<dbReference type="GO" id="GO:0016020">
    <property type="term" value="C:membrane"/>
    <property type="evidence" value="ECO:0007669"/>
    <property type="project" value="UniProtKB-SubCell"/>
</dbReference>
<dbReference type="InterPro" id="IPR044849">
    <property type="entry name" value="CASTOR/POLLUX/SYM8-like"/>
</dbReference>
<evidence type="ECO:0000256" key="4">
    <source>
        <dbReference type="ARBA" id="ARBA00022989"/>
    </source>
</evidence>
<dbReference type="Pfam" id="PF06241">
    <property type="entry name" value="Castor_Poll_mid"/>
    <property type="match status" value="1"/>
</dbReference>
<gene>
    <name evidence="9" type="ORF">PCAL00307_LOCUS21323</name>
    <name evidence="10" type="ORF">PECAL_2P31960</name>
</gene>
<keyword evidence="11" id="KW-1185">Reference proteome</keyword>
<dbReference type="Gene3D" id="3.40.50.720">
    <property type="entry name" value="NAD(P)-binding Rossmann-like Domain"/>
    <property type="match status" value="1"/>
</dbReference>
<evidence type="ECO:0000313" key="9">
    <source>
        <dbReference type="EMBL" id="CAE0705873.1"/>
    </source>
</evidence>
<dbReference type="AlphaFoldDB" id="A0A7S4A739"/>
<dbReference type="OrthoDB" id="414047at2759"/>
<evidence type="ECO:0000256" key="2">
    <source>
        <dbReference type="ARBA" id="ARBA00008577"/>
    </source>
</evidence>
<feature type="domain" description="CASTOR/POLLUX/SYM8 ion channel conserved" evidence="7">
    <location>
        <begin position="345"/>
        <end position="437"/>
    </location>
</feature>
<comment type="subcellular location">
    <subcellularLocation>
        <location evidence="1">Membrane</location>
        <topology evidence="1">Multi-pass membrane protein</topology>
    </subcellularLocation>
</comment>
<evidence type="ECO:0008006" key="12">
    <source>
        <dbReference type="Google" id="ProtNLM"/>
    </source>
</evidence>
<feature type="transmembrane region" description="Helical" evidence="6">
    <location>
        <begin position="81"/>
        <end position="105"/>
    </location>
</feature>
<feature type="domain" description="RCK N-terminal" evidence="8">
    <location>
        <begin position="192"/>
        <end position="310"/>
    </location>
</feature>
<dbReference type="InterPro" id="IPR003148">
    <property type="entry name" value="RCK_N"/>
</dbReference>
<evidence type="ECO:0000313" key="11">
    <source>
        <dbReference type="Proteomes" id="UP000789595"/>
    </source>
</evidence>
<evidence type="ECO:0000256" key="5">
    <source>
        <dbReference type="ARBA" id="ARBA00023136"/>
    </source>
</evidence>
<dbReference type="PANTHER" id="PTHR31563">
    <property type="entry name" value="ION CHANNEL POLLUX-RELATED"/>
    <property type="match status" value="1"/>
</dbReference>
<dbReference type="Pfam" id="PF22614">
    <property type="entry name" value="Slo-like_RCK"/>
    <property type="match status" value="1"/>
</dbReference>
<evidence type="ECO:0000259" key="8">
    <source>
        <dbReference type="Pfam" id="PF22614"/>
    </source>
</evidence>
<dbReference type="PANTHER" id="PTHR31563:SF13">
    <property type="entry name" value="ION CHANNEL POLLUX-LIKE 1-RELATED"/>
    <property type="match status" value="1"/>
</dbReference>
<evidence type="ECO:0000256" key="1">
    <source>
        <dbReference type="ARBA" id="ARBA00004141"/>
    </source>
</evidence>
<proteinExistence type="inferred from homology"/>
<protein>
    <recommendedName>
        <fullName evidence="12">Ion channel</fullName>
    </recommendedName>
</protein>
<dbReference type="EMBL" id="CAKKNE010000002">
    <property type="protein sequence ID" value="CAH0370046.1"/>
    <property type="molecule type" value="Genomic_DNA"/>
</dbReference>
<evidence type="ECO:0000259" key="7">
    <source>
        <dbReference type="Pfam" id="PF06241"/>
    </source>
</evidence>
<comment type="similarity">
    <text evidence="2">Belongs to the castor/pollux (TC 1.A.1.23) family.</text>
</comment>
<dbReference type="EMBL" id="HBIW01024719">
    <property type="protein sequence ID" value="CAE0705873.1"/>
    <property type="molecule type" value="Transcribed_RNA"/>
</dbReference>